<dbReference type="PANTHER" id="PTHR45138">
    <property type="entry name" value="REGULATORY COMPONENTS OF SENSORY TRANSDUCTION SYSTEM"/>
    <property type="match status" value="1"/>
</dbReference>
<evidence type="ECO:0000313" key="3">
    <source>
        <dbReference type="EMBL" id="QFJ56349.1"/>
    </source>
</evidence>
<dbReference type="Pfam" id="PF00990">
    <property type="entry name" value="GGDEF"/>
    <property type="match status" value="1"/>
</dbReference>
<keyword evidence="1" id="KW-1133">Transmembrane helix</keyword>
<reference evidence="4" key="1">
    <citation type="submission" date="2019-08" db="EMBL/GenBank/DDBJ databases">
        <title>Complete Genome Sequence of the Polysaccharide-Degrading Rumen Bacterium Pseudobutyrivibrio xylanivorans MA3014.</title>
        <authorList>
            <person name="Palevich N."/>
            <person name="Maclean P.H."/>
            <person name="Kelly W.J."/>
            <person name="Leahy S.C."/>
            <person name="Rakonjac J."/>
            <person name="Attwood G.T."/>
        </authorList>
    </citation>
    <scope>NUCLEOTIDE SEQUENCE [LARGE SCALE GENOMIC DNA]</scope>
    <source>
        <strain evidence="4">MA3014</strain>
        <plasmid evidence="4">pnp95</plasmid>
    </source>
</reference>
<dbReference type="InterPro" id="IPR043128">
    <property type="entry name" value="Rev_trsase/Diguanyl_cyclase"/>
</dbReference>
<feature type="transmembrane region" description="Helical" evidence="1">
    <location>
        <begin position="113"/>
        <end position="145"/>
    </location>
</feature>
<feature type="transmembrane region" description="Helical" evidence="1">
    <location>
        <begin position="90"/>
        <end position="107"/>
    </location>
</feature>
<dbReference type="InterPro" id="IPR029787">
    <property type="entry name" value="Nucleotide_cyclase"/>
</dbReference>
<keyword evidence="3" id="KW-0614">Plasmid</keyword>
<evidence type="ECO:0000256" key="1">
    <source>
        <dbReference type="SAM" id="Phobius"/>
    </source>
</evidence>
<sequence length="287" mass="33164">MEKYEMSALDAYLNKAYRIIILMTPSAAMFSAIVYTVFKIIGWYPDISTPLLIAYDVLNIIYTSIAIYLFKTSLAENGILKKNRLKIGKIFISVVLLIQWNHISYLIPHREWWAYAFFFMVLSVFFFDMKLTLLLSLEIIISTSISWYFNGENLMVASGQYYKPDLFMRIICILFTTATILALTHFGSKFLVEDLEKHVNYDTLTHLLNRRSMDSYLNAALRAAERIRNDVAKDPIKYTNNISVPVTITIGISEYKNGISIKEMMKDADSKLYYGKRHGKNQLVSNI</sequence>
<feature type="transmembrane region" description="Helical" evidence="1">
    <location>
        <begin position="50"/>
        <end position="70"/>
    </location>
</feature>
<name>A0A5P6VVV4_PSEXY</name>
<dbReference type="EMBL" id="CP043029">
    <property type="protein sequence ID" value="QFJ56349.1"/>
    <property type="molecule type" value="Genomic_DNA"/>
</dbReference>
<evidence type="ECO:0000259" key="2">
    <source>
        <dbReference type="SMART" id="SM00267"/>
    </source>
</evidence>
<gene>
    <name evidence="3" type="ORF">FXF36_15655</name>
</gene>
<dbReference type="GO" id="GO:0052621">
    <property type="term" value="F:diguanylate cyclase activity"/>
    <property type="evidence" value="ECO:0007669"/>
    <property type="project" value="TreeGrafter"/>
</dbReference>
<keyword evidence="1" id="KW-0812">Transmembrane</keyword>
<keyword evidence="1" id="KW-0472">Membrane</keyword>
<feature type="transmembrane region" description="Helical" evidence="1">
    <location>
        <begin position="20"/>
        <end position="44"/>
    </location>
</feature>
<proteinExistence type="predicted"/>
<organism evidence="3 4">
    <name type="scientific">Pseudobutyrivibrio xylanivorans</name>
    <dbReference type="NCBI Taxonomy" id="185007"/>
    <lineage>
        <taxon>Bacteria</taxon>
        <taxon>Bacillati</taxon>
        <taxon>Bacillota</taxon>
        <taxon>Clostridia</taxon>
        <taxon>Lachnospirales</taxon>
        <taxon>Lachnospiraceae</taxon>
        <taxon>Pseudobutyrivibrio</taxon>
    </lineage>
</organism>
<dbReference type="NCBIfam" id="TIGR00254">
    <property type="entry name" value="GGDEF"/>
    <property type="match status" value="1"/>
</dbReference>
<protein>
    <submittedName>
        <fullName evidence="3">Diguanylate cyclase</fullName>
    </submittedName>
</protein>
<feature type="transmembrane region" description="Helical" evidence="1">
    <location>
        <begin position="166"/>
        <end position="187"/>
    </location>
</feature>
<evidence type="ECO:0000313" key="4">
    <source>
        <dbReference type="Proteomes" id="UP000327030"/>
    </source>
</evidence>
<dbReference type="Gene3D" id="3.30.70.270">
    <property type="match status" value="1"/>
</dbReference>
<dbReference type="OrthoDB" id="9805474at2"/>
<dbReference type="Proteomes" id="UP000327030">
    <property type="component" value="Plasmid pNP95"/>
</dbReference>
<dbReference type="AlphaFoldDB" id="A0A5P6VVV4"/>
<accession>A0A5P6VVV4</accession>
<feature type="domain" description="GGDEF" evidence="2">
    <location>
        <begin position="188"/>
        <end position="286"/>
    </location>
</feature>
<dbReference type="SMART" id="SM00267">
    <property type="entry name" value="GGDEF"/>
    <property type="match status" value="1"/>
</dbReference>
<geneLocation type="plasmid" evidence="4">
    <name>pnp95</name>
</geneLocation>
<dbReference type="SUPFAM" id="SSF55073">
    <property type="entry name" value="Nucleotide cyclase"/>
    <property type="match status" value="1"/>
</dbReference>
<dbReference type="InterPro" id="IPR050469">
    <property type="entry name" value="Diguanylate_Cyclase"/>
</dbReference>
<dbReference type="InterPro" id="IPR000160">
    <property type="entry name" value="GGDEF_dom"/>
</dbReference>
<dbReference type="RefSeq" id="WP_151625978.1">
    <property type="nucleotide sequence ID" value="NZ_CP043029.1"/>
</dbReference>
<dbReference type="KEGG" id="pxv:FXF36_15655"/>
<dbReference type="PANTHER" id="PTHR45138:SF9">
    <property type="entry name" value="DIGUANYLATE CYCLASE DGCM-RELATED"/>
    <property type="match status" value="1"/>
</dbReference>